<accession>A0A7J6VC01</accession>
<evidence type="ECO:0000313" key="3">
    <source>
        <dbReference type="Proteomes" id="UP000554482"/>
    </source>
</evidence>
<proteinExistence type="predicted"/>
<gene>
    <name evidence="2" type="ORF">FRX31_028222</name>
</gene>
<sequence length="259" mass="28128">GSTRSSPLICAIQTHQRLLPIVYDPAKMAGICPFRHHEQVATRDELSESTGLGSAEAQHNIKTQARDESPVTQCKSKLKLWAESVFLSEAEIKALGLSIAQDSGPMTSNIQASHEMLMKVIYLDLPLSQLRNPKVVVDLAIPNIDYIALLLNEQTVLTTLDILGLMPSQIIEDANPMSGFQGLHDAIDEGNQNGDDKLMIIIGLDKVGVEIEVPYGSCSSPVNQNCSGGTDRKTLMGMNSASQLELTLLIPSTIEEHNK</sequence>
<comment type="caution">
    <text evidence="2">The sequence shown here is derived from an EMBL/GenBank/DDBJ whole genome shotgun (WGS) entry which is preliminary data.</text>
</comment>
<feature type="non-terminal residue" evidence="2">
    <location>
        <position position="1"/>
    </location>
</feature>
<dbReference type="EMBL" id="JABWDY010035121">
    <property type="protein sequence ID" value="KAF5182191.1"/>
    <property type="molecule type" value="Genomic_DNA"/>
</dbReference>
<feature type="region of interest" description="Disordered" evidence="1">
    <location>
        <begin position="43"/>
        <end position="68"/>
    </location>
</feature>
<evidence type="ECO:0000256" key="1">
    <source>
        <dbReference type="SAM" id="MobiDB-lite"/>
    </source>
</evidence>
<evidence type="ECO:0000313" key="2">
    <source>
        <dbReference type="EMBL" id="KAF5182191.1"/>
    </source>
</evidence>
<protein>
    <submittedName>
        <fullName evidence="2">Uncharacterized protein</fullName>
    </submittedName>
</protein>
<dbReference type="AlphaFoldDB" id="A0A7J6VC01"/>
<organism evidence="2 3">
    <name type="scientific">Thalictrum thalictroides</name>
    <name type="common">Rue-anemone</name>
    <name type="synonym">Anemone thalictroides</name>
    <dbReference type="NCBI Taxonomy" id="46969"/>
    <lineage>
        <taxon>Eukaryota</taxon>
        <taxon>Viridiplantae</taxon>
        <taxon>Streptophyta</taxon>
        <taxon>Embryophyta</taxon>
        <taxon>Tracheophyta</taxon>
        <taxon>Spermatophyta</taxon>
        <taxon>Magnoliopsida</taxon>
        <taxon>Ranunculales</taxon>
        <taxon>Ranunculaceae</taxon>
        <taxon>Thalictroideae</taxon>
        <taxon>Thalictrum</taxon>
    </lineage>
</organism>
<name>A0A7J6VC01_THATH</name>
<dbReference type="Proteomes" id="UP000554482">
    <property type="component" value="Unassembled WGS sequence"/>
</dbReference>
<feature type="non-terminal residue" evidence="2">
    <location>
        <position position="259"/>
    </location>
</feature>
<reference evidence="2 3" key="1">
    <citation type="submission" date="2020-06" db="EMBL/GenBank/DDBJ databases">
        <title>Transcriptomic and genomic resources for Thalictrum thalictroides and T. hernandezii: Facilitating candidate gene discovery in an emerging model plant lineage.</title>
        <authorList>
            <person name="Arias T."/>
            <person name="Riano-Pachon D.M."/>
            <person name="Di Stilio V.S."/>
        </authorList>
    </citation>
    <scope>NUCLEOTIDE SEQUENCE [LARGE SCALE GENOMIC DNA]</scope>
    <source>
        <strain evidence="3">cv. WT478/WT964</strain>
        <tissue evidence="2">Leaves</tissue>
    </source>
</reference>
<keyword evidence="3" id="KW-1185">Reference proteome</keyword>